<dbReference type="AlphaFoldDB" id="A0A699HGU3"/>
<reference evidence="2" key="1">
    <citation type="journal article" date="2019" name="Sci. Rep.">
        <title>Draft genome of Tanacetum cinerariifolium, the natural source of mosquito coil.</title>
        <authorList>
            <person name="Yamashiro T."/>
            <person name="Shiraishi A."/>
            <person name="Satake H."/>
            <person name="Nakayama K."/>
        </authorList>
    </citation>
    <scope>NUCLEOTIDE SEQUENCE</scope>
</reference>
<accession>A0A699HGU3</accession>
<proteinExistence type="predicted"/>
<sequence length="140" mass="15799">MEDHTSDWLKLVSIYMLGQTMNGSFEGISMGTMLYLVLLLLVSNIGITLYNTHVSICFRSGVLSDMLLYSWDRGLDVCVDLTCSAPLTQTEMVDFVSGRAVIEVVERKCVEYEAKCVDSGYGTVFFLSRSLLLWSLKRMR</sequence>
<keyword evidence="1" id="KW-0812">Transmembrane</keyword>
<protein>
    <submittedName>
        <fullName evidence="2">Uncharacterized protein</fullName>
    </submittedName>
</protein>
<keyword evidence="1" id="KW-1133">Transmembrane helix</keyword>
<dbReference type="EMBL" id="BKCJ010155802">
    <property type="protein sequence ID" value="GEY15261.1"/>
    <property type="molecule type" value="Genomic_DNA"/>
</dbReference>
<feature type="transmembrane region" description="Helical" evidence="1">
    <location>
        <begin position="28"/>
        <end position="50"/>
    </location>
</feature>
<evidence type="ECO:0000256" key="1">
    <source>
        <dbReference type="SAM" id="Phobius"/>
    </source>
</evidence>
<organism evidence="2">
    <name type="scientific">Tanacetum cinerariifolium</name>
    <name type="common">Dalmatian daisy</name>
    <name type="synonym">Chrysanthemum cinerariifolium</name>
    <dbReference type="NCBI Taxonomy" id="118510"/>
    <lineage>
        <taxon>Eukaryota</taxon>
        <taxon>Viridiplantae</taxon>
        <taxon>Streptophyta</taxon>
        <taxon>Embryophyta</taxon>
        <taxon>Tracheophyta</taxon>
        <taxon>Spermatophyta</taxon>
        <taxon>Magnoliopsida</taxon>
        <taxon>eudicotyledons</taxon>
        <taxon>Gunneridae</taxon>
        <taxon>Pentapetalae</taxon>
        <taxon>asterids</taxon>
        <taxon>campanulids</taxon>
        <taxon>Asterales</taxon>
        <taxon>Asteraceae</taxon>
        <taxon>Asteroideae</taxon>
        <taxon>Anthemideae</taxon>
        <taxon>Anthemidinae</taxon>
        <taxon>Tanacetum</taxon>
    </lineage>
</organism>
<keyword evidence="1" id="KW-0472">Membrane</keyword>
<name>A0A699HGU3_TANCI</name>
<evidence type="ECO:0000313" key="2">
    <source>
        <dbReference type="EMBL" id="GEY15261.1"/>
    </source>
</evidence>
<gene>
    <name evidence="2" type="ORF">Tci_387235</name>
</gene>
<comment type="caution">
    <text evidence="2">The sequence shown here is derived from an EMBL/GenBank/DDBJ whole genome shotgun (WGS) entry which is preliminary data.</text>
</comment>